<comment type="similarity">
    <text evidence="1">Belongs to the IFT43 family.</text>
</comment>
<dbReference type="Proteomes" id="UP001652620">
    <property type="component" value="Chromosome 1"/>
</dbReference>
<dbReference type="GO" id="GO:0035721">
    <property type="term" value="P:intraciliary retrograde transport"/>
    <property type="evidence" value="ECO:0007669"/>
    <property type="project" value="TreeGrafter"/>
</dbReference>
<keyword evidence="4" id="KW-0282">Flagellum</keyword>
<evidence type="ECO:0000313" key="4">
    <source>
        <dbReference type="EMBL" id="JAC53429.1"/>
    </source>
</evidence>
<dbReference type="InterPro" id="IPR029302">
    <property type="entry name" value="IFT43"/>
</dbReference>
<feature type="compositionally biased region" description="Basic and acidic residues" evidence="3">
    <location>
        <begin position="1"/>
        <end position="10"/>
    </location>
</feature>
<evidence type="ECO:0000256" key="2">
    <source>
        <dbReference type="ARBA" id="ARBA00022794"/>
    </source>
</evidence>
<gene>
    <name evidence="4" type="primary">IFT43</name>
    <name evidence="6" type="synonym">LOC105231208</name>
</gene>
<reference evidence="5" key="3">
    <citation type="submission" date="2025-05" db="UniProtKB">
        <authorList>
            <consortium name="RefSeq"/>
        </authorList>
    </citation>
    <scope>NUCLEOTIDE SEQUENCE [LARGE SCALE GENOMIC DNA]</scope>
</reference>
<sequence length="235" mass="26237">MMDWAEELKLSIRKKTARKGRRSKSRDPVGGATTSINVTNPNQNEKEITIDITLDLQKNSTTATSEETDGSKKPPPRRISGGWADVGLLKSSKSKKGASFDDERFQSVSLAKSPVGSPPRDEIPTIPDMDDLKDEILLNEIVEPPISNPQRLNTLSEINSDLLNQSAFASLENIDLTILTRCLKLPETLDEPDEEWEWDKLFTEVIAEIHSDQQSFARGHKKEIGPDEIPPPMYS</sequence>
<dbReference type="GO" id="GO:0005929">
    <property type="term" value="C:cilium"/>
    <property type="evidence" value="ECO:0007669"/>
    <property type="project" value="TreeGrafter"/>
</dbReference>
<dbReference type="EMBL" id="GAKP01005523">
    <property type="protein sequence ID" value="JAC53429.1"/>
    <property type="molecule type" value="Transcribed_RNA"/>
</dbReference>
<keyword evidence="4" id="KW-0969">Cilium</keyword>
<proteinExistence type="inferred from homology"/>
<dbReference type="PANTHER" id="PTHR33724:SF1">
    <property type="entry name" value="INTRAFLAGELLAR TRANSPORT PROTEIN 43 HOMOLOG"/>
    <property type="match status" value="1"/>
</dbReference>
<evidence type="ECO:0000313" key="6">
    <source>
        <dbReference type="RefSeq" id="XP_011210677.1"/>
    </source>
</evidence>
<protein>
    <submittedName>
        <fullName evidence="6">Intraflagellar transport protein 43 homolog</fullName>
    </submittedName>
    <submittedName>
        <fullName evidence="4">Intraflagellar transport protein 43-like protein</fullName>
    </submittedName>
</protein>
<feature type="compositionally biased region" description="Polar residues" evidence="3">
    <location>
        <begin position="32"/>
        <end position="43"/>
    </location>
</feature>
<evidence type="ECO:0000256" key="1">
    <source>
        <dbReference type="ARBA" id="ARBA00007563"/>
    </source>
</evidence>
<feature type="region of interest" description="Disordered" evidence="3">
    <location>
        <begin position="1"/>
        <end position="85"/>
    </location>
</feature>
<dbReference type="GeneID" id="105231208"/>
<organism evidence="4">
    <name type="scientific">Bactrocera dorsalis</name>
    <name type="common">Oriental fruit fly</name>
    <name type="synonym">Dacus dorsalis</name>
    <dbReference type="NCBI Taxonomy" id="27457"/>
    <lineage>
        <taxon>Eukaryota</taxon>
        <taxon>Metazoa</taxon>
        <taxon>Ecdysozoa</taxon>
        <taxon>Arthropoda</taxon>
        <taxon>Hexapoda</taxon>
        <taxon>Insecta</taxon>
        <taxon>Pterygota</taxon>
        <taxon>Neoptera</taxon>
        <taxon>Endopterygota</taxon>
        <taxon>Diptera</taxon>
        <taxon>Brachycera</taxon>
        <taxon>Muscomorpha</taxon>
        <taxon>Tephritoidea</taxon>
        <taxon>Tephritidae</taxon>
        <taxon>Bactrocera</taxon>
        <taxon>Bactrocera</taxon>
    </lineage>
</organism>
<dbReference type="CTD" id="112752"/>
<accession>A0A034WFF1</accession>
<keyword evidence="5" id="KW-1185">Reference proteome</keyword>
<dbReference type="OMA" id="LDIHNES"/>
<keyword evidence="2" id="KW-0970">Cilium biogenesis/degradation</keyword>
<feature type="compositionally biased region" description="Polar residues" evidence="3">
    <location>
        <begin position="56"/>
        <end position="65"/>
    </location>
</feature>
<dbReference type="KEGG" id="bdr:105231208"/>
<dbReference type="Pfam" id="PF15305">
    <property type="entry name" value="IFT43"/>
    <property type="match status" value="1"/>
</dbReference>
<dbReference type="AlphaFoldDB" id="A0A034WFF1"/>
<dbReference type="OrthoDB" id="206950at2759"/>
<feature type="compositionally biased region" description="Basic residues" evidence="3">
    <location>
        <begin position="11"/>
        <end position="24"/>
    </location>
</feature>
<dbReference type="PANTHER" id="PTHR33724">
    <property type="entry name" value="INTRAFLAGELLAR TRANSPORT PROTEIN 43 HOMOLOG"/>
    <property type="match status" value="1"/>
</dbReference>
<dbReference type="GO" id="GO:0030991">
    <property type="term" value="C:intraciliary transport particle A"/>
    <property type="evidence" value="ECO:0007669"/>
    <property type="project" value="InterPro"/>
</dbReference>
<keyword evidence="4" id="KW-0966">Cell projection</keyword>
<reference evidence="4" key="1">
    <citation type="journal article" date="2014" name="BMC Genomics">
        <title>Characterizing the developmental transcriptome of the oriental fruit fly, Bactrocera dorsalis (Diptera: Tephritidae) through comparative genomic analysis with Drosophila melanogaster utilizing modENCODE datasets.</title>
        <authorList>
            <person name="Geib S.M."/>
            <person name="Calla B."/>
            <person name="Hall B."/>
            <person name="Hou S."/>
            <person name="Manoukis N.C."/>
        </authorList>
    </citation>
    <scope>NUCLEOTIDE SEQUENCE</scope>
    <source>
        <strain evidence="4">Punador</strain>
    </source>
</reference>
<feature type="region of interest" description="Disordered" evidence="3">
    <location>
        <begin position="214"/>
        <end position="235"/>
    </location>
</feature>
<evidence type="ECO:0000313" key="5">
    <source>
        <dbReference type="Proteomes" id="UP001652620"/>
    </source>
</evidence>
<reference evidence="6" key="2">
    <citation type="submission" date="2025-04" db="UniProtKB">
        <authorList>
            <consortium name="RefSeq"/>
        </authorList>
    </citation>
    <scope>IDENTIFICATION</scope>
    <source>
        <strain evidence="6">Punador</strain>
    </source>
</reference>
<evidence type="ECO:0000256" key="3">
    <source>
        <dbReference type="SAM" id="MobiDB-lite"/>
    </source>
</evidence>
<dbReference type="RefSeq" id="XP_011210677.1">
    <property type="nucleotide sequence ID" value="XM_011212375.3"/>
</dbReference>
<name>A0A034WFF1_BACDO</name>